<dbReference type="InterPro" id="IPR052707">
    <property type="entry name" value="OsmC_Ohr_Peroxiredoxin"/>
</dbReference>
<comment type="caution">
    <text evidence="1">The sequence shown here is derived from an EMBL/GenBank/DDBJ whole genome shotgun (WGS) entry which is preliminary data.</text>
</comment>
<dbReference type="Proteomes" id="UP000592181">
    <property type="component" value="Unassembled WGS sequence"/>
</dbReference>
<accession>A0A852X0C6</accession>
<organism evidence="1 2">
    <name type="scientific">Janibacter alkaliphilus</name>
    <dbReference type="NCBI Taxonomy" id="1069963"/>
    <lineage>
        <taxon>Bacteria</taxon>
        <taxon>Bacillati</taxon>
        <taxon>Actinomycetota</taxon>
        <taxon>Actinomycetes</taxon>
        <taxon>Micrococcales</taxon>
        <taxon>Intrasporangiaceae</taxon>
        <taxon>Janibacter</taxon>
    </lineage>
</organism>
<protein>
    <submittedName>
        <fullName evidence="1">Organic hydroperoxide reductase OsmC/OhrA</fullName>
    </submittedName>
</protein>
<dbReference type="AlphaFoldDB" id="A0A852X0C6"/>
<dbReference type="InterPro" id="IPR015946">
    <property type="entry name" value="KH_dom-like_a/b"/>
</dbReference>
<dbReference type="RefSeq" id="WP_179461530.1">
    <property type="nucleotide sequence ID" value="NZ_JACBZX010000001.1"/>
</dbReference>
<dbReference type="InterPro" id="IPR036102">
    <property type="entry name" value="OsmC/Ohrsf"/>
</dbReference>
<dbReference type="InterPro" id="IPR003718">
    <property type="entry name" value="OsmC/Ohr_fam"/>
</dbReference>
<keyword evidence="2" id="KW-1185">Reference proteome</keyword>
<dbReference type="PANTHER" id="PTHR42830:SF2">
    <property type="entry name" value="OSMC_OHR FAMILY PROTEIN"/>
    <property type="match status" value="1"/>
</dbReference>
<sequence length="160" mass="17455">MPSATHRYATRLDWSGSTGVGYEGYGRTHRVSRTGEHGLDVEASADPAFRGDPALTNPEELLLAAASSCQLLSFLAVAARARLDVLGYTDDAVAEMPEDDPPLRVTTIVLRPVVTVRAGERSADEVDRRVRHLLEVAHRECFIARSLTSDIRIEAEVTVV</sequence>
<dbReference type="SUPFAM" id="SSF82784">
    <property type="entry name" value="OsmC-like"/>
    <property type="match status" value="1"/>
</dbReference>
<dbReference type="Gene3D" id="3.30.300.20">
    <property type="match status" value="1"/>
</dbReference>
<gene>
    <name evidence="1" type="ORF">BJY28_000416</name>
</gene>
<dbReference type="Pfam" id="PF02566">
    <property type="entry name" value="OsmC"/>
    <property type="match status" value="1"/>
</dbReference>
<proteinExistence type="predicted"/>
<evidence type="ECO:0000313" key="2">
    <source>
        <dbReference type="Proteomes" id="UP000592181"/>
    </source>
</evidence>
<dbReference type="PANTHER" id="PTHR42830">
    <property type="entry name" value="OSMOTICALLY INDUCIBLE FAMILY PROTEIN"/>
    <property type="match status" value="1"/>
</dbReference>
<evidence type="ECO:0000313" key="1">
    <source>
        <dbReference type="EMBL" id="NYG35947.1"/>
    </source>
</evidence>
<name>A0A852X0C6_9MICO</name>
<reference evidence="1 2" key="1">
    <citation type="submission" date="2020-07" db="EMBL/GenBank/DDBJ databases">
        <title>Sequencing the genomes of 1000 actinobacteria strains.</title>
        <authorList>
            <person name="Klenk H.-P."/>
        </authorList>
    </citation>
    <scope>NUCLEOTIDE SEQUENCE [LARGE SCALE GENOMIC DNA]</scope>
    <source>
        <strain evidence="1 2">DSM 24723</strain>
    </source>
</reference>
<dbReference type="EMBL" id="JACBZX010000001">
    <property type="protein sequence ID" value="NYG35947.1"/>
    <property type="molecule type" value="Genomic_DNA"/>
</dbReference>